<dbReference type="Pfam" id="PF12833">
    <property type="entry name" value="HTH_18"/>
    <property type="match status" value="1"/>
</dbReference>
<keyword evidence="2" id="KW-0238">DNA-binding</keyword>
<dbReference type="RefSeq" id="WP_369336576.1">
    <property type="nucleotide sequence ID" value="NZ_JBFYGN010000001.1"/>
</dbReference>
<evidence type="ECO:0000313" key="6">
    <source>
        <dbReference type="Proteomes" id="UP001561046"/>
    </source>
</evidence>
<evidence type="ECO:0000256" key="3">
    <source>
        <dbReference type="ARBA" id="ARBA00023163"/>
    </source>
</evidence>
<evidence type="ECO:0000313" key="5">
    <source>
        <dbReference type="EMBL" id="MEX8191348.1"/>
    </source>
</evidence>
<comment type="caution">
    <text evidence="5">The sequence shown here is derived from an EMBL/GenBank/DDBJ whole genome shotgun (WGS) entry which is preliminary data.</text>
</comment>
<dbReference type="InterPro" id="IPR009057">
    <property type="entry name" value="Homeodomain-like_sf"/>
</dbReference>
<protein>
    <submittedName>
        <fullName evidence="5">Helix-turn-helix domain-containing protein</fullName>
    </submittedName>
</protein>
<reference evidence="5 6" key="1">
    <citation type="journal article" date="2013" name="Int. J. Syst. Evol. Microbiol.">
        <title>Comamonas guangdongensis sp. nov., isolated from subterranean forest sediment, and emended description of the genus Comamonas.</title>
        <authorList>
            <person name="Zhang J."/>
            <person name="Wang Y."/>
            <person name="Zhou S."/>
            <person name="Wu C."/>
            <person name="He J."/>
            <person name="Li F."/>
        </authorList>
    </citation>
    <scope>NUCLEOTIDE SEQUENCE [LARGE SCALE GENOMIC DNA]</scope>
    <source>
        <strain evidence="5 6">CCTCC AB2011133</strain>
    </source>
</reference>
<dbReference type="Proteomes" id="UP001561046">
    <property type="component" value="Unassembled WGS sequence"/>
</dbReference>
<accession>A0ABV3ZR17</accession>
<dbReference type="SMART" id="SM00342">
    <property type="entry name" value="HTH_ARAC"/>
    <property type="match status" value="1"/>
</dbReference>
<proteinExistence type="predicted"/>
<evidence type="ECO:0000256" key="1">
    <source>
        <dbReference type="ARBA" id="ARBA00023015"/>
    </source>
</evidence>
<evidence type="ECO:0000256" key="2">
    <source>
        <dbReference type="ARBA" id="ARBA00023125"/>
    </source>
</evidence>
<dbReference type="InterPro" id="IPR018060">
    <property type="entry name" value="HTH_AraC"/>
</dbReference>
<dbReference type="PANTHER" id="PTHR46796">
    <property type="entry name" value="HTH-TYPE TRANSCRIPTIONAL ACTIVATOR RHAS-RELATED"/>
    <property type="match status" value="1"/>
</dbReference>
<keyword evidence="1" id="KW-0805">Transcription regulation</keyword>
<evidence type="ECO:0000259" key="4">
    <source>
        <dbReference type="PROSITE" id="PS01124"/>
    </source>
</evidence>
<dbReference type="PANTHER" id="PTHR46796:SF6">
    <property type="entry name" value="ARAC SUBFAMILY"/>
    <property type="match status" value="1"/>
</dbReference>
<name>A0ABV3ZR17_9BURK</name>
<gene>
    <name evidence="5" type="ORF">AB6724_00680</name>
</gene>
<keyword evidence="3" id="KW-0804">Transcription</keyword>
<dbReference type="InterPro" id="IPR050204">
    <property type="entry name" value="AraC_XylS_family_regulators"/>
</dbReference>
<dbReference type="Gene3D" id="1.10.10.60">
    <property type="entry name" value="Homeodomain-like"/>
    <property type="match status" value="1"/>
</dbReference>
<keyword evidence="6" id="KW-1185">Reference proteome</keyword>
<feature type="domain" description="HTH araC/xylS-type" evidence="4">
    <location>
        <begin position="196"/>
        <end position="298"/>
    </location>
</feature>
<dbReference type="SUPFAM" id="SSF46689">
    <property type="entry name" value="Homeodomain-like"/>
    <property type="match status" value="2"/>
</dbReference>
<organism evidence="5 6">
    <name type="scientific">Comamonas guangdongensis</name>
    <dbReference type="NCBI Taxonomy" id="510515"/>
    <lineage>
        <taxon>Bacteria</taxon>
        <taxon>Pseudomonadati</taxon>
        <taxon>Pseudomonadota</taxon>
        <taxon>Betaproteobacteria</taxon>
        <taxon>Burkholderiales</taxon>
        <taxon>Comamonadaceae</taxon>
        <taxon>Comamonas</taxon>
    </lineage>
</organism>
<dbReference type="EMBL" id="JBFYGN010000001">
    <property type="protein sequence ID" value="MEX8191348.1"/>
    <property type="molecule type" value="Genomic_DNA"/>
</dbReference>
<dbReference type="PROSITE" id="PS01124">
    <property type="entry name" value="HTH_ARAC_FAMILY_2"/>
    <property type="match status" value="1"/>
</dbReference>
<sequence>MPAAVSLPDPSHLSQVLAGSRAQLRRKACLSQSLELAIWANSDDEVHYCRQGHHTLSVYLAGGRGSQLKGDADLRGEAGRFCVFPAEHESHWLVREPVQFLHLYVSDMAWAERAVRLLDAEPRSMTLMPQIYAVDPVYAQWAQGLWRLDWSDPHDALRADTLSQQILDRLVLQSAAPRYRQRLARPLGGLSPVVRRRVLDYVDAHLADVRALSLSGLAEVAALSEYHFARMFHQSMGCTVHDWVLQRRLCAVRQRLQGRAGAPGLALLAAETGFSSASHLLRCFRKHFGFTPTQFLRLQRDA</sequence>